<comment type="cofactor">
    <cofactor evidence="1">
        <name>FMN</name>
        <dbReference type="ChEBI" id="CHEBI:58210"/>
    </cofactor>
</comment>
<feature type="domain" description="FMN hydroxy acid dehydrogenase" evidence="3">
    <location>
        <begin position="3"/>
        <end position="127"/>
    </location>
</feature>
<evidence type="ECO:0000256" key="2">
    <source>
        <dbReference type="ARBA" id="ARBA00023002"/>
    </source>
</evidence>
<accession>A0A7R9HG18</accession>
<dbReference type="Pfam" id="PF01070">
    <property type="entry name" value="FMN_dh"/>
    <property type="match status" value="1"/>
</dbReference>
<proteinExistence type="predicted"/>
<dbReference type="InterPro" id="IPR037396">
    <property type="entry name" value="FMN_HAD"/>
</dbReference>
<evidence type="ECO:0000313" key="4">
    <source>
        <dbReference type="EMBL" id="CAD7418106.1"/>
    </source>
</evidence>
<protein>
    <recommendedName>
        <fullName evidence="3">FMN hydroxy acid dehydrogenase domain-containing protein</fullName>
    </recommendedName>
</protein>
<gene>
    <name evidence="4" type="ORF">TPSB3V08_LOCUS12213</name>
</gene>
<evidence type="ECO:0000256" key="1">
    <source>
        <dbReference type="ARBA" id="ARBA00001917"/>
    </source>
</evidence>
<keyword evidence="2" id="KW-0560">Oxidoreductase</keyword>
<dbReference type="GO" id="GO:0001561">
    <property type="term" value="P:fatty acid alpha-oxidation"/>
    <property type="evidence" value="ECO:0007669"/>
    <property type="project" value="TreeGrafter"/>
</dbReference>
<dbReference type="Gene3D" id="3.20.20.70">
    <property type="entry name" value="Aldolase class I"/>
    <property type="match status" value="1"/>
</dbReference>
<reference evidence="4" key="1">
    <citation type="submission" date="2020-11" db="EMBL/GenBank/DDBJ databases">
        <authorList>
            <person name="Tran Van P."/>
        </authorList>
    </citation>
    <scope>NUCLEOTIDE SEQUENCE</scope>
</reference>
<dbReference type="GO" id="GO:0003973">
    <property type="term" value="F:(S)-2-hydroxy-acid oxidase activity"/>
    <property type="evidence" value="ECO:0007669"/>
    <property type="project" value="TreeGrafter"/>
</dbReference>
<name>A0A7R9HG18_TIMPO</name>
<sequence>MARQDTPLVSVDDYERHALRVLPMSAADFYRCGAGDEFTLRLNSLAFKRLRIRPRVMVDVSRRDCSVTVLGSKVLFPAGISPTSMQRIAHPDGECATAQGTAHTRASTNTCLFVPAPVAAWLNALLS</sequence>
<dbReference type="PANTHER" id="PTHR10578:SF149">
    <property type="entry name" value="2-HYDROXYACID OXIDASE 2"/>
    <property type="match status" value="1"/>
</dbReference>
<dbReference type="InterPro" id="IPR013785">
    <property type="entry name" value="Aldolase_TIM"/>
</dbReference>
<dbReference type="PANTHER" id="PTHR10578">
    <property type="entry name" value="S -2-HYDROXY-ACID OXIDASE-RELATED"/>
    <property type="match status" value="1"/>
</dbReference>
<organism evidence="4">
    <name type="scientific">Timema poppense</name>
    <name type="common">Walking stick</name>
    <dbReference type="NCBI Taxonomy" id="170557"/>
    <lineage>
        <taxon>Eukaryota</taxon>
        <taxon>Metazoa</taxon>
        <taxon>Ecdysozoa</taxon>
        <taxon>Arthropoda</taxon>
        <taxon>Hexapoda</taxon>
        <taxon>Insecta</taxon>
        <taxon>Pterygota</taxon>
        <taxon>Neoptera</taxon>
        <taxon>Polyneoptera</taxon>
        <taxon>Phasmatodea</taxon>
        <taxon>Timematodea</taxon>
        <taxon>Timematoidea</taxon>
        <taxon>Timematidae</taxon>
        <taxon>Timema</taxon>
    </lineage>
</organism>
<dbReference type="SUPFAM" id="SSF51395">
    <property type="entry name" value="FMN-linked oxidoreductases"/>
    <property type="match status" value="1"/>
</dbReference>
<dbReference type="InterPro" id="IPR000262">
    <property type="entry name" value="FMN-dep_DH"/>
</dbReference>
<dbReference type="GO" id="GO:0005782">
    <property type="term" value="C:peroxisomal matrix"/>
    <property type="evidence" value="ECO:0007669"/>
    <property type="project" value="TreeGrafter"/>
</dbReference>
<evidence type="ECO:0000259" key="3">
    <source>
        <dbReference type="PROSITE" id="PS51349"/>
    </source>
</evidence>
<dbReference type="PROSITE" id="PS51349">
    <property type="entry name" value="FMN_HYDROXY_ACID_DH_2"/>
    <property type="match status" value="1"/>
</dbReference>
<dbReference type="AlphaFoldDB" id="A0A7R9HG18"/>
<dbReference type="EMBL" id="OD015829">
    <property type="protein sequence ID" value="CAD7418106.1"/>
    <property type="molecule type" value="Genomic_DNA"/>
</dbReference>